<evidence type="ECO:0000313" key="7">
    <source>
        <dbReference type="EMBL" id="ASJ72020.1"/>
    </source>
</evidence>
<dbReference type="Pfam" id="PF03446">
    <property type="entry name" value="NAD_binding_2"/>
    <property type="match status" value="1"/>
</dbReference>
<dbReference type="InterPro" id="IPR036291">
    <property type="entry name" value="NAD(P)-bd_dom_sf"/>
</dbReference>
<dbReference type="InterPro" id="IPR006115">
    <property type="entry name" value="6PGDH_NADP-bd"/>
</dbReference>
<feature type="transmembrane region" description="Helical" evidence="4">
    <location>
        <begin position="15"/>
        <end position="34"/>
    </location>
</feature>
<dbReference type="Proteomes" id="UP000250079">
    <property type="component" value="Chromosome"/>
</dbReference>
<dbReference type="GO" id="GO:0051287">
    <property type="term" value="F:NAD binding"/>
    <property type="evidence" value="ECO:0007669"/>
    <property type="project" value="InterPro"/>
</dbReference>
<gene>
    <name evidence="7" type="primary">garR_2</name>
    <name evidence="7" type="ORF">IMCC3135_09615</name>
</gene>
<evidence type="ECO:0000259" key="5">
    <source>
        <dbReference type="Pfam" id="PF03446"/>
    </source>
</evidence>
<protein>
    <submittedName>
        <fullName evidence="7">2-hydroxy-3-oxopropionate reductase</fullName>
        <ecNumber evidence="7">1.1.1.60</ecNumber>
    </submittedName>
</protein>
<keyword evidence="2" id="KW-0520">NAD</keyword>
<keyword evidence="8" id="KW-1185">Reference proteome</keyword>
<dbReference type="GO" id="GO:0050661">
    <property type="term" value="F:NADP binding"/>
    <property type="evidence" value="ECO:0007669"/>
    <property type="project" value="InterPro"/>
</dbReference>
<feature type="domain" description="3-hydroxyisobutyrate dehydrogenase-like NAD-binding" evidence="6">
    <location>
        <begin position="178"/>
        <end position="296"/>
    </location>
</feature>
<dbReference type="EMBL" id="CP018632">
    <property type="protein sequence ID" value="ASJ72020.1"/>
    <property type="molecule type" value="Genomic_DNA"/>
</dbReference>
<dbReference type="AlphaFoldDB" id="A0A2Z2NTE7"/>
<dbReference type="GO" id="GO:0008679">
    <property type="term" value="F:2-hydroxy-3-oxopropionate reductase activity"/>
    <property type="evidence" value="ECO:0007669"/>
    <property type="project" value="UniProtKB-EC"/>
</dbReference>
<accession>A0A2Z2NTE7</accession>
<evidence type="ECO:0000256" key="1">
    <source>
        <dbReference type="ARBA" id="ARBA00023002"/>
    </source>
</evidence>
<name>A0A2Z2NTE7_9GAMM</name>
<evidence type="ECO:0000259" key="6">
    <source>
        <dbReference type="Pfam" id="PF14833"/>
    </source>
</evidence>
<dbReference type="InterPro" id="IPR013328">
    <property type="entry name" value="6PGD_dom2"/>
</dbReference>
<evidence type="ECO:0000256" key="2">
    <source>
        <dbReference type="ARBA" id="ARBA00023027"/>
    </source>
</evidence>
<dbReference type="InterPro" id="IPR008927">
    <property type="entry name" value="6-PGluconate_DH-like_C_sf"/>
</dbReference>
<evidence type="ECO:0000256" key="3">
    <source>
        <dbReference type="PIRSR" id="PIRSR000103-1"/>
    </source>
</evidence>
<dbReference type="InterPro" id="IPR029154">
    <property type="entry name" value="HIBADH-like_NADP-bd"/>
</dbReference>
<dbReference type="InterPro" id="IPR015815">
    <property type="entry name" value="HIBADH-related"/>
</dbReference>
<organism evidence="7 8">
    <name type="scientific">Granulosicoccus antarcticus IMCC3135</name>
    <dbReference type="NCBI Taxonomy" id="1192854"/>
    <lineage>
        <taxon>Bacteria</taxon>
        <taxon>Pseudomonadati</taxon>
        <taxon>Pseudomonadota</taxon>
        <taxon>Gammaproteobacteria</taxon>
        <taxon>Chromatiales</taxon>
        <taxon>Granulosicoccaceae</taxon>
        <taxon>Granulosicoccus</taxon>
    </lineage>
</organism>
<dbReference type="OrthoDB" id="9786703at2"/>
<dbReference type="Gene3D" id="1.10.1040.10">
    <property type="entry name" value="N-(1-d-carboxylethyl)-l-norvaline Dehydrogenase, domain 2"/>
    <property type="match status" value="1"/>
</dbReference>
<feature type="domain" description="6-phosphogluconate dehydrogenase NADP-binding" evidence="5">
    <location>
        <begin position="17"/>
        <end position="175"/>
    </location>
</feature>
<keyword evidence="1 7" id="KW-0560">Oxidoreductase</keyword>
<keyword evidence="4" id="KW-0812">Transmembrane</keyword>
<feature type="active site" evidence="3">
    <location>
        <position position="184"/>
    </location>
</feature>
<dbReference type="EC" id="1.1.1.60" evidence="7"/>
<dbReference type="SUPFAM" id="SSF51735">
    <property type="entry name" value="NAD(P)-binding Rossmann-fold domains"/>
    <property type="match status" value="1"/>
</dbReference>
<evidence type="ECO:0000313" key="8">
    <source>
        <dbReference type="Proteomes" id="UP000250079"/>
    </source>
</evidence>
<dbReference type="KEGG" id="gai:IMCC3135_09615"/>
<dbReference type="PIRSF" id="PIRSF000103">
    <property type="entry name" value="HIBADH"/>
    <property type="match status" value="1"/>
</dbReference>
<evidence type="ECO:0000256" key="4">
    <source>
        <dbReference type="SAM" id="Phobius"/>
    </source>
</evidence>
<reference evidence="7 8" key="1">
    <citation type="submission" date="2016-12" db="EMBL/GenBank/DDBJ databases">
        <authorList>
            <person name="Song W.-J."/>
            <person name="Kurnit D.M."/>
        </authorList>
    </citation>
    <scope>NUCLEOTIDE SEQUENCE [LARGE SCALE GENOMIC DNA]</scope>
    <source>
        <strain evidence="7 8">IMCC3135</strain>
    </source>
</reference>
<keyword evidence="4" id="KW-0472">Membrane</keyword>
<dbReference type="Pfam" id="PF14833">
    <property type="entry name" value="NAD_binding_11"/>
    <property type="match status" value="1"/>
</dbReference>
<dbReference type="RefSeq" id="WP_088917383.1">
    <property type="nucleotide sequence ID" value="NZ_CP018632.1"/>
</dbReference>
<sequence>MTQTNLPESTAKNEVIVALIGCGLMGFAIGQRLLDVGIGLRPFDKDATRASGLVGRGAIDSRSAADAASGAQIIILSLNTAAIVRTAVFGEGGVAEGAARGSLVVDMSSISPESTRELASEAATVGLRWLDCPLSGGVPRVATGDLTVMAGGLPSDFEAARKVMSRLASNYTLMGPSGAGQVTKAINQVLAAINFQAIAEATQLALDNGVDAANIPRAISGGRADSVLAQEFMAKMATRDYSPSGRIDNMLKDMTAALDIADASGTETPALRLTAEIHQRLVAQGFGDNDNAALMRQFDKPL</sequence>
<dbReference type="SUPFAM" id="SSF48179">
    <property type="entry name" value="6-phosphogluconate dehydrogenase C-terminal domain-like"/>
    <property type="match status" value="1"/>
</dbReference>
<keyword evidence="4" id="KW-1133">Transmembrane helix</keyword>
<dbReference type="PANTHER" id="PTHR43060">
    <property type="entry name" value="3-HYDROXYISOBUTYRATE DEHYDROGENASE-LIKE 1, MITOCHONDRIAL-RELATED"/>
    <property type="match status" value="1"/>
</dbReference>
<dbReference type="PANTHER" id="PTHR43060:SF15">
    <property type="entry name" value="3-HYDROXYISOBUTYRATE DEHYDROGENASE-LIKE 1, MITOCHONDRIAL-RELATED"/>
    <property type="match status" value="1"/>
</dbReference>
<proteinExistence type="predicted"/>
<dbReference type="Gene3D" id="3.40.50.720">
    <property type="entry name" value="NAD(P)-binding Rossmann-like Domain"/>
    <property type="match status" value="1"/>
</dbReference>